<dbReference type="InterPro" id="IPR027417">
    <property type="entry name" value="P-loop_NTPase"/>
</dbReference>
<dbReference type="SUPFAM" id="SSF56112">
    <property type="entry name" value="Protein kinase-like (PK-like)"/>
    <property type="match status" value="1"/>
</dbReference>
<keyword evidence="2" id="KW-1185">Reference proteome</keyword>
<dbReference type="Proteomes" id="UP000316304">
    <property type="component" value="Unassembled WGS sequence"/>
</dbReference>
<dbReference type="OrthoDB" id="9810277at2"/>
<name>A0A5C6C9V2_9BACT</name>
<dbReference type="SUPFAM" id="SSF52540">
    <property type="entry name" value="P-loop containing nucleoside triphosphate hydrolases"/>
    <property type="match status" value="1"/>
</dbReference>
<accession>A0A5C6C9V2</accession>
<evidence type="ECO:0000313" key="1">
    <source>
        <dbReference type="EMBL" id="TWU20968.1"/>
    </source>
</evidence>
<dbReference type="InterPro" id="IPR052732">
    <property type="entry name" value="Cell-binding_unc_protein"/>
</dbReference>
<dbReference type="AlphaFoldDB" id="A0A5C6C9V2"/>
<dbReference type="PANTHER" id="PTHR43883:SF1">
    <property type="entry name" value="GLUCONOKINASE"/>
    <property type="match status" value="1"/>
</dbReference>
<dbReference type="PANTHER" id="PTHR43883">
    <property type="entry name" value="SLR0207 PROTEIN"/>
    <property type="match status" value="1"/>
</dbReference>
<dbReference type="Gene3D" id="3.90.1200.10">
    <property type="match status" value="1"/>
</dbReference>
<proteinExistence type="predicted"/>
<reference evidence="1 2" key="1">
    <citation type="submission" date="2019-02" db="EMBL/GenBank/DDBJ databases">
        <title>Deep-cultivation of Planctomycetes and their phenomic and genomic characterization uncovers novel biology.</title>
        <authorList>
            <person name="Wiegand S."/>
            <person name="Jogler M."/>
            <person name="Boedeker C."/>
            <person name="Pinto D."/>
            <person name="Vollmers J."/>
            <person name="Rivas-Marin E."/>
            <person name="Kohn T."/>
            <person name="Peeters S.H."/>
            <person name="Heuer A."/>
            <person name="Rast P."/>
            <person name="Oberbeckmann S."/>
            <person name="Bunk B."/>
            <person name="Jeske O."/>
            <person name="Meyerdierks A."/>
            <person name="Storesund J.E."/>
            <person name="Kallscheuer N."/>
            <person name="Luecker S."/>
            <person name="Lage O.M."/>
            <person name="Pohl T."/>
            <person name="Merkel B.J."/>
            <person name="Hornburger P."/>
            <person name="Mueller R.-W."/>
            <person name="Bruemmer F."/>
            <person name="Labrenz M."/>
            <person name="Spormann A.M."/>
            <person name="Op Den Camp H."/>
            <person name="Overmann J."/>
            <person name="Amann R."/>
            <person name="Jetten M.S.M."/>
            <person name="Mascher T."/>
            <person name="Medema M.H."/>
            <person name="Devos D.P."/>
            <person name="Kaster A.-K."/>
            <person name="Ovreas L."/>
            <person name="Rohde M."/>
            <person name="Galperin M.Y."/>
            <person name="Jogler C."/>
        </authorList>
    </citation>
    <scope>NUCLEOTIDE SEQUENCE [LARGE SCALE GENOMIC DNA]</scope>
    <source>
        <strain evidence="1 2">Pla52o</strain>
    </source>
</reference>
<dbReference type="Pfam" id="PF13671">
    <property type="entry name" value="AAA_33"/>
    <property type="match status" value="1"/>
</dbReference>
<protein>
    <submittedName>
        <fullName evidence="1">Zeta toxin</fullName>
    </submittedName>
</protein>
<dbReference type="InterPro" id="IPR011009">
    <property type="entry name" value="Kinase-like_dom_sf"/>
</dbReference>
<sequence length="517" mass="58749">MPSANQGIEEERIRFLCEPSAYPHLHDATVTMHQTHISWVFLVGEFAYKIKKPIATSFLDYRTLERRRQLCEEELRLDTRFAKGLYLGVVPITLVDGKPCVEGPGEAIEYAVKMRRFPEDALLSTRLKSRSVSLPEVQQLATSVARFHQQATRLDDAAPWGSPESVLGQAIANFEELEPELRGDALATLRALQSWTLTYFAEHHQTFQQRVANGFIRECHGDLHLENIVDWDGQWMPFDGIEFNDEFRWIDVMSDAAFLAMDFAAKGHPQWCRSFINSYFDQTGDHASLALLRWYLVYRALVLAKVAVIRAKQPGISPSDQSSAWDDCLSQIDLAEHFSLPETPCLWITHGLSGSGKTTQSELIVQRRGAIRLRSDIERKRHFGLSHREHPGEKAKQRMYCESANHATYTRLRRLAQGILHAGYSVIVDATFLKRDDRQRFQQLATSEGATFAILDCHADEQTLRRRITDRQVNDDDASDADINVLESQLACHEPLTQSESADVLELPETVKTANTL</sequence>
<organism evidence="1 2">
    <name type="scientific">Novipirellula galeiformis</name>
    <dbReference type="NCBI Taxonomy" id="2528004"/>
    <lineage>
        <taxon>Bacteria</taxon>
        <taxon>Pseudomonadati</taxon>
        <taxon>Planctomycetota</taxon>
        <taxon>Planctomycetia</taxon>
        <taxon>Pirellulales</taxon>
        <taxon>Pirellulaceae</taxon>
        <taxon>Novipirellula</taxon>
    </lineage>
</organism>
<dbReference type="RefSeq" id="WP_146596107.1">
    <property type="nucleotide sequence ID" value="NZ_SJPT01000007.1"/>
</dbReference>
<comment type="caution">
    <text evidence="1">The sequence shown here is derived from an EMBL/GenBank/DDBJ whole genome shotgun (WGS) entry which is preliminary data.</text>
</comment>
<gene>
    <name evidence="1" type="ORF">Pla52o_40000</name>
</gene>
<dbReference type="Gene3D" id="3.40.50.300">
    <property type="entry name" value="P-loop containing nucleotide triphosphate hydrolases"/>
    <property type="match status" value="1"/>
</dbReference>
<evidence type="ECO:0000313" key="2">
    <source>
        <dbReference type="Proteomes" id="UP000316304"/>
    </source>
</evidence>
<dbReference type="EMBL" id="SJPT01000007">
    <property type="protein sequence ID" value="TWU20968.1"/>
    <property type="molecule type" value="Genomic_DNA"/>
</dbReference>